<dbReference type="SUPFAM" id="SSF53474">
    <property type="entry name" value="alpha/beta-Hydrolases"/>
    <property type="match status" value="1"/>
</dbReference>
<dbReference type="InterPro" id="IPR029058">
    <property type="entry name" value="AB_hydrolase_fold"/>
</dbReference>
<proteinExistence type="predicted"/>
<dbReference type="EMBL" id="SLUB01000043">
    <property type="protein sequence ID" value="THE10619.1"/>
    <property type="molecule type" value="Genomic_DNA"/>
</dbReference>
<dbReference type="InterPro" id="IPR022742">
    <property type="entry name" value="Hydrolase_4"/>
</dbReference>
<organism evidence="2 3">
    <name type="scientific">Bacillus timonensis</name>
    <dbReference type="NCBI Taxonomy" id="1033734"/>
    <lineage>
        <taxon>Bacteria</taxon>
        <taxon>Bacillati</taxon>
        <taxon>Bacillota</taxon>
        <taxon>Bacilli</taxon>
        <taxon>Bacillales</taxon>
        <taxon>Bacillaceae</taxon>
        <taxon>Bacillus</taxon>
    </lineage>
</organism>
<evidence type="ECO:0000313" key="2">
    <source>
        <dbReference type="EMBL" id="THE10619.1"/>
    </source>
</evidence>
<dbReference type="AlphaFoldDB" id="A0A4S3PMA9"/>
<keyword evidence="3" id="KW-1185">Reference proteome</keyword>
<reference evidence="2 3" key="1">
    <citation type="journal article" date="2019" name="Indoor Air">
        <title>Impacts of indoor surface finishes on bacterial viability.</title>
        <authorList>
            <person name="Hu J."/>
            <person name="Maamar S.B."/>
            <person name="Glawe A.J."/>
            <person name="Gottel N."/>
            <person name="Gilbert J.A."/>
            <person name="Hartmann E.M."/>
        </authorList>
    </citation>
    <scope>NUCLEOTIDE SEQUENCE [LARGE SCALE GENOMIC DNA]</scope>
    <source>
        <strain evidence="2 3">AF060A6</strain>
    </source>
</reference>
<dbReference type="RefSeq" id="WP_136380995.1">
    <property type="nucleotide sequence ID" value="NZ_SLUB01000043.1"/>
</dbReference>
<evidence type="ECO:0000313" key="3">
    <source>
        <dbReference type="Proteomes" id="UP000306477"/>
    </source>
</evidence>
<dbReference type="Proteomes" id="UP000306477">
    <property type="component" value="Unassembled WGS sequence"/>
</dbReference>
<gene>
    <name evidence="2" type="ORF">E1I69_18255</name>
</gene>
<evidence type="ECO:0000259" key="1">
    <source>
        <dbReference type="Pfam" id="PF12146"/>
    </source>
</evidence>
<protein>
    <recommendedName>
        <fullName evidence="1">Serine aminopeptidase S33 domain-containing protein</fullName>
    </recommendedName>
</protein>
<dbReference type="OrthoDB" id="9808398at2"/>
<dbReference type="Gene3D" id="3.40.50.1820">
    <property type="entry name" value="alpha/beta hydrolase"/>
    <property type="match status" value="1"/>
</dbReference>
<dbReference type="Pfam" id="PF12146">
    <property type="entry name" value="Hydrolase_4"/>
    <property type="match status" value="1"/>
</dbReference>
<comment type="caution">
    <text evidence="2">The sequence shown here is derived from an EMBL/GenBank/DDBJ whole genome shotgun (WGS) entry which is preliminary data.</text>
</comment>
<accession>A0A4S3PMA9</accession>
<name>A0A4S3PMA9_9BACI</name>
<feature type="domain" description="Serine aminopeptidase S33" evidence="1">
    <location>
        <begin position="154"/>
        <end position="268"/>
    </location>
</feature>
<sequence>MGKLKTKLQEMSTDTIIEKTILASLMDNGFWSRWYVHGIDEDFVKAHRSKMITAEGWVTELSNKANEYKERADTFKSSNDFAKAEENYRKAGIYLNLAQWVYPEPHGIRADWYKKCLDMFELADEVSTGEIIRHTLTINGKNYGGRIHIPESEPQGVVILVTPTDSTKEEFYLYEQDFVNEGLAVVSFDGTGQGETLMVHGHKADYQSWKEFTKGVVEFAHLKFPHLSINLFGTSSGGAWAIESSRHPLVDKIVAVSPPTRYASNIRLPDYFRSRMSNMLVDFDTGYLPTFEEDSVSDIGNIVIVHGEKDLLIDGKELKQVYNNLDEEKRFITYENEAHCCDNKLGEIRHRSAEWFKGVNINDI</sequence>